<evidence type="ECO:0000256" key="4">
    <source>
        <dbReference type="ARBA" id="ARBA00023136"/>
    </source>
</evidence>
<feature type="transmembrane region" description="Helical" evidence="5">
    <location>
        <begin position="360"/>
        <end position="379"/>
    </location>
</feature>
<dbReference type="KEGG" id="dgi:Desgi_3853"/>
<evidence type="ECO:0000313" key="7">
    <source>
        <dbReference type="EMBL" id="AGL03163.1"/>
    </source>
</evidence>
<dbReference type="InterPro" id="IPR007016">
    <property type="entry name" value="O-antigen_ligase-rel_domated"/>
</dbReference>
<evidence type="ECO:0000256" key="2">
    <source>
        <dbReference type="ARBA" id="ARBA00022692"/>
    </source>
</evidence>
<feature type="transmembrane region" description="Helical" evidence="5">
    <location>
        <begin position="222"/>
        <end position="239"/>
    </location>
</feature>
<feature type="transmembrane region" description="Helical" evidence="5">
    <location>
        <begin position="569"/>
        <end position="593"/>
    </location>
</feature>
<feature type="transmembrane region" description="Helical" evidence="5">
    <location>
        <begin position="467"/>
        <end position="487"/>
    </location>
</feature>
<feature type="transmembrane region" description="Helical" evidence="5">
    <location>
        <begin position="38"/>
        <end position="61"/>
    </location>
</feature>
<feature type="transmembrane region" description="Helical" evidence="5">
    <location>
        <begin position="245"/>
        <end position="261"/>
    </location>
</feature>
<dbReference type="STRING" id="767817.Desgi_3853"/>
<dbReference type="SUPFAM" id="SSF48452">
    <property type="entry name" value="TPR-like"/>
    <property type="match status" value="1"/>
</dbReference>
<evidence type="ECO:0000256" key="1">
    <source>
        <dbReference type="ARBA" id="ARBA00004141"/>
    </source>
</evidence>
<dbReference type="PANTHER" id="PTHR37422">
    <property type="entry name" value="TEICHURONIC ACID BIOSYNTHESIS PROTEIN TUAE"/>
    <property type="match status" value="1"/>
</dbReference>
<evidence type="ECO:0000313" key="8">
    <source>
        <dbReference type="Proteomes" id="UP000013520"/>
    </source>
</evidence>
<protein>
    <submittedName>
        <fullName evidence="7">Lipid A core-O-antigen ligase-like enyme</fullName>
    </submittedName>
</protein>
<dbReference type="InterPro" id="IPR011990">
    <property type="entry name" value="TPR-like_helical_dom_sf"/>
</dbReference>
<keyword evidence="3 5" id="KW-1133">Transmembrane helix</keyword>
<keyword evidence="2 5" id="KW-0812">Transmembrane</keyword>
<feature type="transmembrane region" description="Helical" evidence="5">
    <location>
        <begin position="155"/>
        <end position="175"/>
    </location>
</feature>
<reference evidence="7 8" key="1">
    <citation type="submission" date="2012-01" db="EMBL/GenBank/DDBJ databases">
        <title>Complete sequence of Desulfotomaculum gibsoniae DSM 7213.</title>
        <authorList>
            <consortium name="US DOE Joint Genome Institute"/>
            <person name="Lucas S."/>
            <person name="Han J."/>
            <person name="Lapidus A."/>
            <person name="Cheng J.-F."/>
            <person name="Goodwin L."/>
            <person name="Pitluck S."/>
            <person name="Peters L."/>
            <person name="Ovchinnikova G."/>
            <person name="Teshima H."/>
            <person name="Detter J.C."/>
            <person name="Han C."/>
            <person name="Tapia R."/>
            <person name="Land M."/>
            <person name="Hauser L."/>
            <person name="Kyrpides N."/>
            <person name="Ivanova N."/>
            <person name="Pagani I."/>
            <person name="Parshina S."/>
            <person name="Plugge C."/>
            <person name="Muyzer G."/>
            <person name="Kuever J."/>
            <person name="Ivanova A."/>
            <person name="Nazina T."/>
            <person name="Klenk H.-P."/>
            <person name="Brambilla E."/>
            <person name="Spring S."/>
            <person name="Stams A.F."/>
            <person name="Woyke T."/>
        </authorList>
    </citation>
    <scope>NUCLEOTIDE SEQUENCE [LARGE SCALE GENOMIC DNA]</scope>
    <source>
        <strain evidence="7 8">DSM 7213</strain>
    </source>
</reference>
<feature type="transmembrane region" description="Helical" evidence="5">
    <location>
        <begin position="126"/>
        <end position="143"/>
    </location>
</feature>
<dbReference type="eggNOG" id="COG2909">
    <property type="taxonomic scope" value="Bacteria"/>
</dbReference>
<feature type="transmembrane region" description="Helical" evidence="5">
    <location>
        <begin position="499"/>
        <end position="515"/>
    </location>
</feature>
<dbReference type="EMBL" id="CP003273">
    <property type="protein sequence ID" value="AGL03163.1"/>
    <property type="molecule type" value="Genomic_DNA"/>
</dbReference>
<dbReference type="AlphaFoldDB" id="R4KIW9"/>
<feature type="domain" description="O-antigen ligase-related" evidence="6">
    <location>
        <begin position="358"/>
        <end position="472"/>
    </location>
</feature>
<feature type="transmembrane region" description="Helical" evidence="5">
    <location>
        <begin position="95"/>
        <end position="114"/>
    </location>
</feature>
<dbReference type="Pfam" id="PF04932">
    <property type="entry name" value="Wzy_C"/>
    <property type="match status" value="1"/>
</dbReference>
<gene>
    <name evidence="7" type="ORF">Desgi_3853</name>
</gene>
<dbReference type="GO" id="GO:0016020">
    <property type="term" value="C:membrane"/>
    <property type="evidence" value="ECO:0007669"/>
    <property type="project" value="UniProtKB-SubCell"/>
</dbReference>
<evidence type="ECO:0000256" key="3">
    <source>
        <dbReference type="ARBA" id="ARBA00022989"/>
    </source>
</evidence>
<sequence>MLRFMSNFMKYALTFFTLGLVFFPPFFLGLYFEPEMSIHHYFAAAATLLVPVLLILHSLIINTGPSLNDKQKTSNTAVSGAGLLAPLQQLVTSPYFLALAALAAAYGISFLQAINPREALFAWLRHIDYLLTFMLVFLAVGMWKTDRPKAGFGRWMLIALTVSGTAIAAAGILAAQGTMPLQGGVTGSGRLASTFQYPNSLAAYLTAIVLLTTHLAVRGTRAFQAGAYAAMGFIIYLSMLGTQSRGAWLLLPLILLVFILGQTERKKHLLFTAVALGLALLLSGITLSPQVQQSQPNWGALFMTLAGCLVAGAAWGIGVTQARKVTHFKNRNKLNDRKIRRKKPANAGTNFTKVRVPNKAALGAICILLVIAAGVVIILNNLGKSNDISTFVSPELKRITHINTTDSNFQGRLLFYRDAFRMIQDRPLFGWGGGGWKSGYAAYQSVNYTTTVVHSHFMQVWIEAGTLGLAMFTIPFLLLGHGFISLYRRHKTYPSASETWTVGTAALALGLHAAIDFDLSFSSMSLLLWALLALFAYREKMMGFGLRFFRRKEFTQDLSKMKGSNGKRALGLTVSLIVCFTLAAVHLAAYTFILNSAAAKAQDAAQAAQEGDTRAALALIQEAARWDRWSARYPMLQARLLTAGSGVNSKQSAEDYAGASLDLARRAVKLDSYNPDNRFFLARLYLTGGQPEKALAEAEQGKKLKPWFIQTCEEFNSILVDIAVQQLLRGQEEAGVHTLRRVLAVTREAVTKKEMLPTRLQSLWDTRRDLDLTPALALSAGRSALLLEDEQRAREYLSIAARASDEKTKTLAQLWLGAALQKAGDPSGEKLIAEALKSGLEAEKNYTVLKQLVKF</sequence>
<feature type="transmembrane region" description="Helical" evidence="5">
    <location>
        <begin position="268"/>
        <end position="287"/>
    </location>
</feature>
<dbReference type="PANTHER" id="PTHR37422:SF13">
    <property type="entry name" value="LIPOPOLYSACCHARIDE BIOSYNTHESIS PROTEIN PA4999-RELATED"/>
    <property type="match status" value="1"/>
</dbReference>
<organism evidence="7 8">
    <name type="scientific">Desulfoscipio gibsoniae DSM 7213</name>
    <dbReference type="NCBI Taxonomy" id="767817"/>
    <lineage>
        <taxon>Bacteria</taxon>
        <taxon>Bacillati</taxon>
        <taxon>Bacillota</taxon>
        <taxon>Clostridia</taxon>
        <taxon>Eubacteriales</taxon>
        <taxon>Desulfallaceae</taxon>
        <taxon>Desulfoscipio</taxon>
    </lineage>
</organism>
<dbReference type="GO" id="GO:0016874">
    <property type="term" value="F:ligase activity"/>
    <property type="evidence" value="ECO:0007669"/>
    <property type="project" value="UniProtKB-KW"/>
</dbReference>
<keyword evidence="7" id="KW-0436">Ligase</keyword>
<dbReference type="eggNOG" id="COG3307">
    <property type="taxonomic scope" value="Bacteria"/>
</dbReference>
<name>R4KIW9_9FIRM</name>
<feature type="transmembrane region" description="Helical" evidence="5">
    <location>
        <begin position="195"/>
        <end position="215"/>
    </location>
</feature>
<accession>R4KIW9</accession>
<comment type="subcellular location">
    <subcellularLocation>
        <location evidence="1">Membrane</location>
        <topology evidence="1">Multi-pass membrane protein</topology>
    </subcellularLocation>
</comment>
<dbReference type="HOGENOM" id="CLU_011929_0_0_9"/>
<proteinExistence type="predicted"/>
<dbReference type="Proteomes" id="UP000013520">
    <property type="component" value="Chromosome"/>
</dbReference>
<dbReference type="InterPro" id="IPR051533">
    <property type="entry name" value="WaaL-like"/>
</dbReference>
<keyword evidence="8" id="KW-1185">Reference proteome</keyword>
<keyword evidence="4 5" id="KW-0472">Membrane</keyword>
<feature type="transmembrane region" description="Helical" evidence="5">
    <location>
        <begin position="12"/>
        <end position="32"/>
    </location>
</feature>
<evidence type="ECO:0000259" key="6">
    <source>
        <dbReference type="Pfam" id="PF04932"/>
    </source>
</evidence>
<dbReference type="Gene3D" id="1.25.40.10">
    <property type="entry name" value="Tetratricopeptide repeat domain"/>
    <property type="match status" value="1"/>
</dbReference>
<feature type="transmembrane region" description="Helical" evidence="5">
    <location>
        <begin position="299"/>
        <end position="319"/>
    </location>
</feature>
<evidence type="ECO:0000256" key="5">
    <source>
        <dbReference type="SAM" id="Phobius"/>
    </source>
</evidence>